<protein>
    <submittedName>
        <fullName evidence="2">Uncharacterized protein</fullName>
    </submittedName>
</protein>
<organism evidence="2 3">
    <name type="scientific">Euphydryas editha</name>
    <name type="common">Edith's checkerspot</name>
    <dbReference type="NCBI Taxonomy" id="104508"/>
    <lineage>
        <taxon>Eukaryota</taxon>
        <taxon>Metazoa</taxon>
        <taxon>Ecdysozoa</taxon>
        <taxon>Arthropoda</taxon>
        <taxon>Hexapoda</taxon>
        <taxon>Insecta</taxon>
        <taxon>Pterygota</taxon>
        <taxon>Neoptera</taxon>
        <taxon>Endopterygota</taxon>
        <taxon>Lepidoptera</taxon>
        <taxon>Glossata</taxon>
        <taxon>Ditrysia</taxon>
        <taxon>Papilionoidea</taxon>
        <taxon>Nymphalidae</taxon>
        <taxon>Nymphalinae</taxon>
        <taxon>Euphydryas</taxon>
    </lineage>
</organism>
<feature type="region of interest" description="Disordered" evidence="1">
    <location>
        <begin position="119"/>
        <end position="139"/>
    </location>
</feature>
<dbReference type="EMBL" id="CAKOGL010000010">
    <property type="protein sequence ID" value="CAH2091351.1"/>
    <property type="molecule type" value="Genomic_DNA"/>
</dbReference>
<dbReference type="Proteomes" id="UP001153954">
    <property type="component" value="Unassembled WGS sequence"/>
</dbReference>
<reference evidence="2" key="1">
    <citation type="submission" date="2022-03" db="EMBL/GenBank/DDBJ databases">
        <authorList>
            <person name="Tunstrom K."/>
        </authorList>
    </citation>
    <scope>NUCLEOTIDE SEQUENCE</scope>
</reference>
<dbReference type="AlphaFoldDB" id="A0AAU9TW44"/>
<sequence length="139" mass="15392">MDGAASRSDVGCRGGLVVSDRHHRDARRRRVLEGDGLLLRDRNVPEGGRRMMDEIRWMREEAADVASIRGRRIGTRRRRDCSEASRTVRMEKKSGLFAGAGLSLEGSCCLQIQDPPIKADEGSGRGLVRYCTPKVPSPT</sequence>
<evidence type="ECO:0000313" key="2">
    <source>
        <dbReference type="EMBL" id="CAH2091351.1"/>
    </source>
</evidence>
<evidence type="ECO:0000256" key="1">
    <source>
        <dbReference type="SAM" id="MobiDB-lite"/>
    </source>
</evidence>
<comment type="caution">
    <text evidence="2">The sequence shown here is derived from an EMBL/GenBank/DDBJ whole genome shotgun (WGS) entry which is preliminary data.</text>
</comment>
<keyword evidence="3" id="KW-1185">Reference proteome</keyword>
<proteinExistence type="predicted"/>
<evidence type="ECO:0000313" key="3">
    <source>
        <dbReference type="Proteomes" id="UP001153954"/>
    </source>
</evidence>
<gene>
    <name evidence="2" type="ORF">EEDITHA_LOCUS7225</name>
</gene>
<name>A0AAU9TW44_EUPED</name>
<accession>A0AAU9TW44</accession>